<gene>
    <name evidence="1" type="ORF">LTS18_014186</name>
</gene>
<reference evidence="1" key="1">
    <citation type="submission" date="2024-09" db="EMBL/GenBank/DDBJ databases">
        <title>Black Yeasts Isolated from many extreme environments.</title>
        <authorList>
            <person name="Coleine C."/>
            <person name="Stajich J.E."/>
            <person name="Selbmann L."/>
        </authorList>
    </citation>
    <scope>NUCLEOTIDE SEQUENCE</scope>
    <source>
        <strain evidence="1">CCFEE 5737</strain>
    </source>
</reference>
<organism evidence="1 2">
    <name type="scientific">Coniosporium uncinatum</name>
    <dbReference type="NCBI Taxonomy" id="93489"/>
    <lineage>
        <taxon>Eukaryota</taxon>
        <taxon>Fungi</taxon>
        <taxon>Dikarya</taxon>
        <taxon>Ascomycota</taxon>
        <taxon>Pezizomycotina</taxon>
        <taxon>Dothideomycetes</taxon>
        <taxon>Dothideomycetes incertae sedis</taxon>
        <taxon>Coniosporium</taxon>
    </lineage>
</organism>
<dbReference type="EMBL" id="JAWDJW010006338">
    <property type="protein sequence ID" value="KAK3065342.1"/>
    <property type="molecule type" value="Genomic_DNA"/>
</dbReference>
<comment type="caution">
    <text evidence="1">The sequence shown here is derived from an EMBL/GenBank/DDBJ whole genome shotgun (WGS) entry which is preliminary data.</text>
</comment>
<evidence type="ECO:0000313" key="2">
    <source>
        <dbReference type="Proteomes" id="UP001186974"/>
    </source>
</evidence>
<keyword evidence="2" id="KW-1185">Reference proteome</keyword>
<name>A0ACC3DDC2_9PEZI</name>
<proteinExistence type="predicted"/>
<protein>
    <submittedName>
        <fullName evidence="1">Uncharacterized protein</fullName>
    </submittedName>
</protein>
<sequence>MDIRQHPAVAQAIERLLSVCIKAQSDARRAVQAARERPRWPNQNDNRSKPVGEKAQFKHLSAETLRRIFDYIPHKAHQNSFLRVNRTIYIILIDKVYETISIDLTFHSSFDASLKALLDTNNQGLPHICNVNLYLGDPSHATDGLQDIAWQFISGIPEENKLRRFSWPSELSLSAKSSRSLWQFHEQLVNVELFENTYQQGIKKVNVALQQLHEVKELRISPETPAARENVSLPLFNMRSIETLHVDMRHMSPPTRNGEVNTTGVVIDGVSENLFKDNVPRCSRPLQLVTLMLWNVNLSHSYMTWTRVIESALLKSVELVNCPSTSTFLREVCSNAQLEKLTILYNEESAGSEDHDIPNTLLLTLKHQSRALWLDCKDEQAHLDRDSLADICGGLERLYLRMGSSVQRVSYAPWHSKLLPNQAKPVNVESSTTFFPQSVLLRELTIAFPVVLDADCNGPGGFLSIMMPNLRALNFINDPITRQEAFNLQYECGEDYACRPVSLSPFQVPLGDYSFADARTGHGADTVISSDRSSLEVKMALHSGPPQYDGSGENDTSGSYHDFIGQRPQNMPGLTSSRFSSGGGTARSHKATPTGPRYPAPVEPANLAAFLLPHSDVIESPSVPTSRPAMYAPYASHEPVEVGRLTPPTPSSEFPTPVTQSKKERHFEEVTAKSFMERFRQISAAPLAANPSSSANALNPAASPFSALQSEQKSELKAQLMAMVQPGAQSLGNRTEHAENGSNASEAPSINYSQLEGSAEDVVEVWQGSESDDCDVESHSESARPGLGAKEQSADDEKIEPAKPASLSPAIQAILLQNLATKIFRAAQAYGSPLRVLTFGSVTAEGGAKHFIRGMSSSPVPKECVAVMLCLVAITLLQCRWTSMPLLRWERR</sequence>
<dbReference type="Proteomes" id="UP001186974">
    <property type="component" value="Unassembled WGS sequence"/>
</dbReference>
<accession>A0ACC3DDC2</accession>
<evidence type="ECO:0000313" key="1">
    <source>
        <dbReference type="EMBL" id="KAK3065342.1"/>
    </source>
</evidence>